<feature type="compositionally biased region" description="Basic and acidic residues" evidence="1">
    <location>
        <begin position="615"/>
        <end position="633"/>
    </location>
</feature>
<feature type="compositionally biased region" description="Acidic residues" evidence="1">
    <location>
        <begin position="101"/>
        <end position="119"/>
    </location>
</feature>
<feature type="compositionally biased region" description="Low complexity" evidence="1">
    <location>
        <begin position="211"/>
        <end position="220"/>
    </location>
</feature>
<feature type="compositionally biased region" description="Polar residues" evidence="1">
    <location>
        <begin position="876"/>
        <end position="891"/>
    </location>
</feature>
<feature type="compositionally biased region" description="Basic residues" evidence="1">
    <location>
        <begin position="521"/>
        <end position="535"/>
    </location>
</feature>
<dbReference type="EMBL" id="JAHFYH010000028">
    <property type="protein sequence ID" value="KAH0222346.1"/>
    <property type="molecule type" value="Genomic_DNA"/>
</dbReference>
<dbReference type="Proteomes" id="UP000767238">
    <property type="component" value="Unassembled WGS sequence"/>
</dbReference>
<feature type="compositionally biased region" description="Polar residues" evidence="1">
    <location>
        <begin position="749"/>
        <end position="763"/>
    </location>
</feature>
<dbReference type="OrthoDB" id="3940797at2759"/>
<sequence length="1878" mass="200555">MSNDLQSILARHNLRGINVANFSGSSQQRPPPQQIHPYQYPAPMPQQRLQYPWGTAGQGSVPSTVRPSFAWPSPPQPQYTIDPRHYSYNIWGKAPVYSLTGEEEEEEGEEEEGDVEAEEGQAATAEGEAVSEDQAAAEPSDNIETEKPAEDTATKTMPEATASDTGVKDIPPEDPNPDAAAAAEPVAEESSPDVAAAAQPSDLSQEEEEATTATPTASEPPTEEETATESNETAPQESEPDFVPELQPEEEAHAPEPAPSDTIDGVEPNHQDFEDRLEDANASEEKSAASDVPAPVEVVEDVEQEDDNPHSPSEPAQEEQADEPPSLDAEAEDVQTDVIIAAEVLDPSADESHPVDSSGGDISQEGLPSHDISTVEQHPISEYDATPPEAQSSEPIACPKETDETVTVEGPTASENIQDTAPEDCNEIVQVIDVNNNDSTDDTAAITVVDVDTPNTLENTISPPPPPPPPAPHVTISEPVKPSKSSKKKSSSSKSSKSRHGEKPKEKAVEIIPLKEGKVKTVAKGKSKKKVKGKGGKGFDGESGEVIPPPPPPLPIVDVPPPAPSPPPSGHVMEVVAVEEMQVIDAIGGKDDAEDVVITTDSPLPNIEVDAADTAAEKEPTIEDVSGEKEESNRAVGTDTATPPDEEVKTPEIVQVADTAIVAVPNQPEKDELTPVTADPSSDSDEDASEGAEIEQTVEAEAPEQKDDDAPADISSIPDVDIIAPALDEEDHVVEAEGLAEAGKELLTPQETTVSAESESNIPSEDPQVDSAPQDQDIQNSPPEDEGPNPPEAAMSEAEKLDGAQSDEVTHDVPGSESSSAQQDKTVEPSTPATEESKNPDNVSQTVVEDNDASSSPTNDAVEMTTPEPSIEPATTEDNTSEALKDITTSEAIKPDSVNMTGMDSVPSKDTEASSSSDSSATVDEIPPAASAEVVAEPAPTLMELAALILPSNSVSQNTEDAAVTNAVPEALVEVDAAILKPAVESEAPDPVSGVAVVEDSNSKEEVIATNHSDQDSENADSVPPEAAIPSEKVTQGVSLEPDCKNEDGGLEASEEPTGEVPNEDKEPKISTETTEPAKVVADAQEMDQPDSKADEDHGVEVEHVDEKTAPDQVDKAQTKDEPVVDGIADSPDGNARPVQTMEAGDGPLSDATDVQAIDAQDTVDPAEVLTESTETSPITSEEQDHGSDESNKDAPIQELPAKNGTKDSSSSVARGQVAAEEAEAEAGDTVIAQAEDTGAPTTGEKAHPNSADNSMVKGVATSGAEPENGATGSPASINEDATEALNSAEVLEEDSTVLKEAGADGIRSEPVAEDVEDQKPAEELPAEPVARGPAAKSTDDVVAQEPAADQVEQASETVVDSGACERPEERIPTKTPEPAVEEKPSEQLAEAKADHIIEQPADTTEDATPSTTAVGAETDQQTCLESPLPVLAEETQATGVAEALKHTTPENISKPEETTEATKPVDTAPSLEETQEPNEESSPGQEPIPTLEEEAVEPPQTEDATRESEESPEEPQPSVPEGPEASVQEPITEAEVLPGDSISQQSRCETISDSNSGRRSPLIEEPALDHAALEEAAPPSPSKHSSKVSFDEPPISTKGKEPASPPRERRKSSKPSSSNRHSSSRHKVKDVSRPPSDQKTSSAPTSSRRRSSTTTAPQPGIFRRLSTTNSRPSRAKAAEQADIKRRAAELAAREQEVQRQLERARKRAALEEQERLLREKEEELARLRAVEKEKKRARREEQERREQEALEQERFARKRAEEEARAKELERAERRKRRRESERARHEDDRPRAYRHSSNRETKVRDVSPTAKPKVRRQRTEDIGTERQRPRGEHDTREAPTSSRSPEERRHRRSSHREPEKAEKPKKSIWKSLWSKI</sequence>
<feature type="compositionally biased region" description="Basic and acidic residues" evidence="1">
    <location>
        <begin position="1183"/>
        <end position="1193"/>
    </location>
</feature>
<feature type="compositionally biased region" description="Basic and acidic residues" evidence="1">
    <location>
        <begin position="1857"/>
        <end position="1867"/>
    </location>
</feature>
<feature type="compositionally biased region" description="Basic and acidic residues" evidence="1">
    <location>
        <begin position="1677"/>
        <end position="1807"/>
    </location>
</feature>
<reference evidence="2" key="1">
    <citation type="journal article" date="2021" name="J Fungi (Basel)">
        <title>Virulence traits and population genomics of the black yeast Aureobasidium melanogenum.</title>
        <authorList>
            <person name="Cernosa A."/>
            <person name="Sun X."/>
            <person name="Gostincar C."/>
            <person name="Fang C."/>
            <person name="Gunde-Cimerman N."/>
            <person name="Song Z."/>
        </authorList>
    </citation>
    <scope>NUCLEOTIDE SEQUENCE</scope>
    <source>
        <strain evidence="2">EXF-8016</strain>
    </source>
</reference>
<feature type="compositionally biased region" description="Basic and acidic residues" evidence="1">
    <location>
        <begin position="1444"/>
        <end position="1458"/>
    </location>
</feature>
<name>A0A9P8GJE7_AURME</name>
<feature type="compositionally biased region" description="Polar residues" evidence="1">
    <location>
        <begin position="1542"/>
        <end position="1559"/>
    </location>
</feature>
<feature type="compositionally biased region" description="Basic and acidic residues" evidence="1">
    <location>
        <begin position="1819"/>
        <end position="1839"/>
    </location>
</feature>
<gene>
    <name evidence="2" type="ORF">KCV03_g4693</name>
</gene>
<feature type="region of interest" description="Disordered" evidence="1">
    <location>
        <begin position="600"/>
        <end position="935"/>
    </location>
</feature>
<evidence type="ECO:0000313" key="2">
    <source>
        <dbReference type="EMBL" id="KAH0222346.1"/>
    </source>
</evidence>
<proteinExistence type="predicted"/>
<feature type="compositionally biased region" description="Polar residues" evidence="1">
    <location>
        <begin position="1407"/>
        <end position="1425"/>
    </location>
</feature>
<feature type="compositionally biased region" description="Acidic residues" evidence="1">
    <location>
        <begin position="1049"/>
        <end position="1058"/>
    </location>
</feature>
<feature type="compositionally biased region" description="Basic and acidic residues" evidence="1">
    <location>
        <begin position="1364"/>
        <end position="1373"/>
    </location>
</feature>
<feature type="compositionally biased region" description="Basic and acidic residues" evidence="1">
    <location>
        <begin position="1381"/>
        <end position="1398"/>
    </location>
</feature>
<evidence type="ECO:0000313" key="3">
    <source>
        <dbReference type="Proteomes" id="UP000767238"/>
    </source>
</evidence>
<feature type="compositionally biased region" description="Low complexity" evidence="1">
    <location>
        <begin position="1641"/>
        <end position="1658"/>
    </location>
</feature>
<evidence type="ECO:0000256" key="1">
    <source>
        <dbReference type="SAM" id="MobiDB-lite"/>
    </source>
</evidence>
<feature type="compositionally biased region" description="Pro residues" evidence="1">
    <location>
        <begin position="29"/>
        <end position="44"/>
    </location>
</feature>
<feature type="compositionally biased region" description="Basic and acidic residues" evidence="1">
    <location>
        <begin position="144"/>
        <end position="153"/>
    </location>
</feature>
<accession>A0A9P8GJE7</accession>
<feature type="compositionally biased region" description="Low complexity" evidence="1">
    <location>
        <begin position="442"/>
        <end position="453"/>
    </location>
</feature>
<comment type="caution">
    <text evidence="2">The sequence shown here is derived from an EMBL/GenBank/DDBJ whole genome shotgun (WGS) entry which is preliminary data.</text>
</comment>
<feature type="compositionally biased region" description="Low complexity" evidence="1">
    <location>
        <begin position="736"/>
        <end position="747"/>
    </location>
</feature>
<feature type="compositionally biased region" description="Pro residues" evidence="1">
    <location>
        <begin position="462"/>
        <end position="472"/>
    </location>
</feature>
<organism evidence="2 3">
    <name type="scientific">Aureobasidium melanogenum</name>
    <name type="common">Aureobasidium pullulans var. melanogenum</name>
    <dbReference type="NCBI Taxonomy" id="46634"/>
    <lineage>
        <taxon>Eukaryota</taxon>
        <taxon>Fungi</taxon>
        <taxon>Dikarya</taxon>
        <taxon>Ascomycota</taxon>
        <taxon>Pezizomycotina</taxon>
        <taxon>Dothideomycetes</taxon>
        <taxon>Dothideomycetidae</taxon>
        <taxon>Dothideales</taxon>
        <taxon>Saccotheciaceae</taxon>
        <taxon>Aureobasidium</taxon>
    </lineage>
</organism>
<feature type="compositionally biased region" description="Basic and acidic residues" evidence="1">
    <location>
        <begin position="1090"/>
        <end position="1123"/>
    </location>
</feature>
<feature type="compositionally biased region" description="Basic and acidic residues" evidence="1">
    <location>
        <begin position="499"/>
        <end position="519"/>
    </location>
</feature>
<reference evidence="2" key="2">
    <citation type="submission" date="2021-08" db="EMBL/GenBank/DDBJ databases">
        <authorList>
            <person name="Gostincar C."/>
            <person name="Sun X."/>
            <person name="Song Z."/>
            <person name="Gunde-Cimerman N."/>
        </authorList>
    </citation>
    <scope>NUCLEOTIDE SEQUENCE</scope>
    <source>
        <strain evidence="2">EXF-8016</strain>
    </source>
</reference>
<feature type="region of interest" description="Disordered" evidence="1">
    <location>
        <begin position="20"/>
        <end position="76"/>
    </location>
</feature>
<feature type="compositionally biased region" description="Polar residues" evidence="1">
    <location>
        <begin position="816"/>
        <end position="859"/>
    </location>
</feature>
<feature type="compositionally biased region" description="Basic residues" evidence="1">
    <location>
        <begin position="484"/>
        <end position="498"/>
    </location>
</feature>
<feature type="region of interest" description="Disordered" evidence="1">
    <location>
        <begin position="984"/>
        <end position="1878"/>
    </location>
</feature>
<protein>
    <submittedName>
        <fullName evidence="2">Uncharacterized protein</fullName>
    </submittedName>
</protein>
<feature type="compositionally biased region" description="Low complexity" evidence="1">
    <location>
        <begin position="1171"/>
        <end position="1181"/>
    </location>
</feature>
<feature type="region of interest" description="Disordered" evidence="1">
    <location>
        <begin position="97"/>
        <end position="571"/>
    </location>
</feature>
<feature type="compositionally biased region" description="Pro residues" evidence="1">
    <location>
        <begin position="547"/>
        <end position="569"/>
    </location>
</feature>
<feature type="compositionally biased region" description="Polar residues" evidence="1">
    <location>
        <begin position="771"/>
        <end position="782"/>
    </location>
</feature>
<feature type="compositionally biased region" description="Acidic residues" evidence="1">
    <location>
        <begin position="682"/>
        <end position="702"/>
    </location>
</feature>
<feature type="non-terminal residue" evidence="2">
    <location>
        <position position="1"/>
    </location>
</feature>